<reference evidence="2" key="1">
    <citation type="submission" date="2018-05" db="EMBL/GenBank/DDBJ databases">
        <authorList>
            <person name="Lanie J.A."/>
            <person name="Ng W.-L."/>
            <person name="Kazmierczak K.M."/>
            <person name="Andrzejewski T.M."/>
            <person name="Davidsen T.M."/>
            <person name="Wayne K.J."/>
            <person name="Tettelin H."/>
            <person name="Glass J.I."/>
            <person name="Rusch D."/>
            <person name="Podicherti R."/>
            <person name="Tsui H.-C.T."/>
            <person name="Winkler M.E."/>
        </authorList>
    </citation>
    <scope>NUCLEOTIDE SEQUENCE</scope>
</reference>
<feature type="non-terminal residue" evidence="2">
    <location>
        <position position="28"/>
    </location>
</feature>
<feature type="compositionally biased region" description="Polar residues" evidence="1">
    <location>
        <begin position="9"/>
        <end position="20"/>
    </location>
</feature>
<dbReference type="AlphaFoldDB" id="A0A383AWA1"/>
<dbReference type="EMBL" id="UINC01195524">
    <property type="protein sequence ID" value="SVE12127.1"/>
    <property type="molecule type" value="Genomic_DNA"/>
</dbReference>
<sequence>MTCKKLKNQKATAPKQTGTKKPSLLGWA</sequence>
<name>A0A383AWA1_9ZZZZ</name>
<gene>
    <name evidence="2" type="ORF">METZ01_LOCUS464981</name>
</gene>
<organism evidence="2">
    <name type="scientific">marine metagenome</name>
    <dbReference type="NCBI Taxonomy" id="408172"/>
    <lineage>
        <taxon>unclassified sequences</taxon>
        <taxon>metagenomes</taxon>
        <taxon>ecological metagenomes</taxon>
    </lineage>
</organism>
<accession>A0A383AWA1</accession>
<feature type="region of interest" description="Disordered" evidence="1">
    <location>
        <begin position="1"/>
        <end position="28"/>
    </location>
</feature>
<protein>
    <submittedName>
        <fullName evidence="2">Uncharacterized protein</fullName>
    </submittedName>
</protein>
<evidence type="ECO:0000313" key="2">
    <source>
        <dbReference type="EMBL" id="SVE12127.1"/>
    </source>
</evidence>
<proteinExistence type="predicted"/>
<evidence type="ECO:0000256" key="1">
    <source>
        <dbReference type="SAM" id="MobiDB-lite"/>
    </source>
</evidence>